<evidence type="ECO:0000256" key="1">
    <source>
        <dbReference type="SAM" id="MobiDB-lite"/>
    </source>
</evidence>
<organism evidence="2 3">
    <name type="scientific">Danionella cerebrum</name>
    <dbReference type="NCBI Taxonomy" id="2873325"/>
    <lineage>
        <taxon>Eukaryota</taxon>
        <taxon>Metazoa</taxon>
        <taxon>Chordata</taxon>
        <taxon>Craniata</taxon>
        <taxon>Vertebrata</taxon>
        <taxon>Euteleostomi</taxon>
        <taxon>Actinopterygii</taxon>
        <taxon>Neopterygii</taxon>
        <taxon>Teleostei</taxon>
        <taxon>Ostariophysi</taxon>
        <taxon>Cypriniformes</taxon>
        <taxon>Danionidae</taxon>
        <taxon>Danioninae</taxon>
        <taxon>Danionella</taxon>
    </lineage>
</organism>
<sequence>MDQGVGSLPEHDINVPQEGAKPLLITRRVHQTQARLCFAPCTACSCIILPVERASWLLRRDGAVKHCTFTFTNGEVQRLNVGNAHQTARKFLQDHPDPFIRSSCSSLEDEERTDAARGESRAK</sequence>
<reference evidence="2 3" key="1">
    <citation type="journal article" date="2019" name="Sci. Data">
        <title>Hybrid genome assembly and annotation of Danionella translucida.</title>
        <authorList>
            <person name="Kadobianskyi M."/>
            <person name="Schulze L."/>
            <person name="Schuelke M."/>
            <person name="Judkewitz B."/>
        </authorList>
    </citation>
    <scope>NUCLEOTIDE SEQUENCE [LARGE SCALE GENOMIC DNA]</scope>
    <source>
        <strain evidence="2 3">Bolton</strain>
    </source>
</reference>
<dbReference type="AlphaFoldDB" id="A0A553MT19"/>
<name>A0A553MT19_9TELE</name>
<protein>
    <submittedName>
        <fullName evidence="2">Uncharacterized protein</fullName>
    </submittedName>
</protein>
<evidence type="ECO:0000313" key="2">
    <source>
        <dbReference type="EMBL" id="TRY56331.1"/>
    </source>
</evidence>
<keyword evidence="3" id="KW-1185">Reference proteome</keyword>
<accession>A0A553MT19</accession>
<dbReference type="EMBL" id="SRMA01027287">
    <property type="protein sequence ID" value="TRY56331.1"/>
    <property type="molecule type" value="Genomic_DNA"/>
</dbReference>
<comment type="caution">
    <text evidence="2">The sequence shown here is derived from an EMBL/GenBank/DDBJ whole genome shotgun (WGS) entry which is preliminary data.</text>
</comment>
<proteinExistence type="predicted"/>
<evidence type="ECO:0000313" key="3">
    <source>
        <dbReference type="Proteomes" id="UP000316079"/>
    </source>
</evidence>
<feature type="compositionally biased region" description="Basic and acidic residues" evidence="1">
    <location>
        <begin position="113"/>
        <end position="123"/>
    </location>
</feature>
<dbReference type="Proteomes" id="UP000316079">
    <property type="component" value="Unassembled WGS sequence"/>
</dbReference>
<feature type="region of interest" description="Disordered" evidence="1">
    <location>
        <begin position="102"/>
        <end position="123"/>
    </location>
</feature>
<gene>
    <name evidence="2" type="ORF">DNTS_031861</name>
</gene>